<keyword evidence="1" id="KW-1133">Transmembrane helix</keyword>
<evidence type="ECO:0000313" key="2">
    <source>
        <dbReference type="EMBL" id="GET41685.1"/>
    </source>
</evidence>
<keyword evidence="1" id="KW-0812">Transmembrane</keyword>
<dbReference type="RefSeq" id="WP_226588186.1">
    <property type="nucleotide sequence ID" value="NZ_BLAY01000131.1"/>
</dbReference>
<keyword evidence="3" id="KW-1185">Reference proteome</keyword>
<keyword evidence="1" id="KW-0472">Membrane</keyword>
<evidence type="ECO:0000313" key="3">
    <source>
        <dbReference type="Proteomes" id="UP001050975"/>
    </source>
</evidence>
<gene>
    <name evidence="2" type="ORF">MiSe_64990</name>
</gene>
<organism evidence="2 3">
    <name type="scientific">Microseira wollei NIES-4236</name>
    <dbReference type="NCBI Taxonomy" id="2530354"/>
    <lineage>
        <taxon>Bacteria</taxon>
        <taxon>Bacillati</taxon>
        <taxon>Cyanobacteriota</taxon>
        <taxon>Cyanophyceae</taxon>
        <taxon>Oscillatoriophycideae</taxon>
        <taxon>Aerosakkonematales</taxon>
        <taxon>Aerosakkonemataceae</taxon>
        <taxon>Microseira</taxon>
    </lineage>
</organism>
<evidence type="ECO:0000256" key="1">
    <source>
        <dbReference type="SAM" id="Phobius"/>
    </source>
</evidence>
<reference evidence="2" key="1">
    <citation type="submission" date="2019-10" db="EMBL/GenBank/DDBJ databases">
        <title>Draft genome sequece of Microseira wollei NIES-4236.</title>
        <authorList>
            <person name="Yamaguchi H."/>
            <person name="Suzuki S."/>
            <person name="Kawachi M."/>
        </authorList>
    </citation>
    <scope>NUCLEOTIDE SEQUENCE</scope>
    <source>
        <strain evidence="2">NIES-4236</strain>
    </source>
</reference>
<sequence>MANSSNSQFPITYSVMRYSIMLQLVTGITLVLVGAAALFAWIQNRPNPTPEARKTGLIQQD</sequence>
<feature type="transmembrane region" description="Helical" evidence="1">
    <location>
        <begin position="20"/>
        <end position="42"/>
    </location>
</feature>
<comment type="caution">
    <text evidence="2">The sequence shown here is derived from an EMBL/GenBank/DDBJ whole genome shotgun (WGS) entry which is preliminary data.</text>
</comment>
<dbReference type="Proteomes" id="UP001050975">
    <property type="component" value="Unassembled WGS sequence"/>
</dbReference>
<proteinExistence type="predicted"/>
<dbReference type="AlphaFoldDB" id="A0AAV3XKW2"/>
<name>A0AAV3XKW2_9CYAN</name>
<accession>A0AAV3XKW2</accession>
<protein>
    <submittedName>
        <fullName evidence="2">Uncharacterized protein</fullName>
    </submittedName>
</protein>
<dbReference type="EMBL" id="BLAY01000131">
    <property type="protein sequence ID" value="GET41685.1"/>
    <property type="molecule type" value="Genomic_DNA"/>
</dbReference>